<keyword evidence="3 4" id="KW-0472">Membrane</keyword>
<comment type="caution">
    <text evidence="5">The sequence shown here is derived from an EMBL/GenBank/DDBJ whole genome shotgun (WGS) entry which is preliminary data.</text>
</comment>
<evidence type="ECO:0000313" key="5">
    <source>
        <dbReference type="EMBL" id="KAE8670245.1"/>
    </source>
</evidence>
<reference evidence="5" key="1">
    <citation type="submission" date="2019-09" db="EMBL/GenBank/DDBJ databases">
        <title>Draft genome information of white flower Hibiscus syriacus.</title>
        <authorList>
            <person name="Kim Y.-M."/>
        </authorList>
    </citation>
    <scope>NUCLEOTIDE SEQUENCE [LARGE SCALE GENOMIC DNA]</scope>
    <source>
        <strain evidence="5">YM2019G1</strain>
    </source>
</reference>
<accession>A0A6A2XTU5</accession>
<feature type="transmembrane region" description="Helical" evidence="4">
    <location>
        <begin position="104"/>
        <end position="126"/>
    </location>
</feature>
<dbReference type="GO" id="GO:0022857">
    <property type="term" value="F:transmembrane transporter activity"/>
    <property type="evidence" value="ECO:0007669"/>
    <property type="project" value="InterPro"/>
</dbReference>
<evidence type="ECO:0000256" key="2">
    <source>
        <dbReference type="ARBA" id="ARBA00022989"/>
    </source>
</evidence>
<keyword evidence="2 4" id="KW-1133">Transmembrane helix</keyword>
<keyword evidence="6" id="KW-1185">Reference proteome</keyword>
<dbReference type="PANTHER" id="PTHR31218">
    <property type="entry name" value="WAT1-RELATED PROTEIN"/>
    <property type="match status" value="1"/>
</dbReference>
<evidence type="ECO:0000256" key="3">
    <source>
        <dbReference type="ARBA" id="ARBA00023136"/>
    </source>
</evidence>
<name>A0A6A2XTU5_HIBSY</name>
<feature type="transmembrane region" description="Helical" evidence="4">
    <location>
        <begin position="43"/>
        <end position="65"/>
    </location>
</feature>
<organism evidence="5 6">
    <name type="scientific">Hibiscus syriacus</name>
    <name type="common">Rose of Sharon</name>
    <dbReference type="NCBI Taxonomy" id="106335"/>
    <lineage>
        <taxon>Eukaryota</taxon>
        <taxon>Viridiplantae</taxon>
        <taxon>Streptophyta</taxon>
        <taxon>Embryophyta</taxon>
        <taxon>Tracheophyta</taxon>
        <taxon>Spermatophyta</taxon>
        <taxon>Magnoliopsida</taxon>
        <taxon>eudicotyledons</taxon>
        <taxon>Gunneridae</taxon>
        <taxon>Pentapetalae</taxon>
        <taxon>rosids</taxon>
        <taxon>malvids</taxon>
        <taxon>Malvales</taxon>
        <taxon>Malvaceae</taxon>
        <taxon>Malvoideae</taxon>
        <taxon>Hibiscus</taxon>
    </lineage>
</organism>
<dbReference type="Proteomes" id="UP000436088">
    <property type="component" value="Unassembled WGS sequence"/>
</dbReference>
<dbReference type="EMBL" id="VEPZ02001512">
    <property type="protein sequence ID" value="KAE8670245.1"/>
    <property type="molecule type" value="Genomic_DNA"/>
</dbReference>
<dbReference type="AlphaFoldDB" id="A0A6A2XTU5"/>
<proteinExistence type="predicted"/>
<feature type="transmembrane region" description="Helical" evidence="4">
    <location>
        <begin position="235"/>
        <end position="257"/>
    </location>
</feature>
<evidence type="ECO:0000256" key="1">
    <source>
        <dbReference type="ARBA" id="ARBA00022692"/>
    </source>
</evidence>
<gene>
    <name evidence="5" type="ORF">F3Y22_tig00112159pilonHSYRG00060</name>
</gene>
<evidence type="ECO:0000313" key="6">
    <source>
        <dbReference type="Proteomes" id="UP000436088"/>
    </source>
</evidence>
<evidence type="ECO:0000256" key="4">
    <source>
        <dbReference type="SAM" id="Phobius"/>
    </source>
</evidence>
<dbReference type="GO" id="GO:0016020">
    <property type="term" value="C:membrane"/>
    <property type="evidence" value="ECO:0007669"/>
    <property type="project" value="InterPro"/>
</dbReference>
<protein>
    <submittedName>
        <fullName evidence="5">C2H2-like zinc finger protein</fullName>
    </submittedName>
</protein>
<sequence length="259" mass="28274">MAMMAMEKVKKEAVIVGGLVRVQLFLAANSVLLGYLMTLGLKPFTIVILFSFSTFISLFPFALYFERRKWPKQLASTLMIQLLFISFAGFCKSIPVLFLKGINLASPALATAMPNLAPGLIFIIAWTCRLEKVDLSYLYSKLKIAGTILCVLGYNNGRLARADVPVRDNLSDGMIVTAVLQLVQDHGLHWRSPLVSVKDLIYFCLLDGQGGETGGACLSFNGWAMMKRGPVLVSMFNPIGTVIAVLSVITLGGIFSLGR</sequence>
<dbReference type="InterPro" id="IPR030184">
    <property type="entry name" value="WAT1-related"/>
</dbReference>
<feature type="transmembrane region" description="Helical" evidence="4">
    <location>
        <begin position="77"/>
        <end position="98"/>
    </location>
</feature>
<keyword evidence="1 4" id="KW-0812">Transmembrane</keyword>